<accession>A0A8I5N4K8</accession>
<reference evidence="1" key="2">
    <citation type="submission" date="2025-08" db="UniProtKB">
        <authorList>
            <consortium name="Ensembl"/>
        </authorList>
    </citation>
    <scope>IDENTIFICATION</scope>
</reference>
<evidence type="ECO:0000313" key="1">
    <source>
        <dbReference type="Ensembl" id="ENSPANP00000054924.1"/>
    </source>
</evidence>
<reference evidence="1" key="3">
    <citation type="submission" date="2025-09" db="UniProtKB">
        <authorList>
            <consortium name="Ensembl"/>
        </authorList>
    </citation>
    <scope>IDENTIFICATION</scope>
</reference>
<protein>
    <submittedName>
        <fullName evidence="1">Uncharacterized protein</fullName>
    </submittedName>
</protein>
<dbReference type="PANTHER" id="PTHR12138:SF135">
    <property type="entry name" value="SAM DOMAIN-CONTAINING PROTEIN"/>
    <property type="match status" value="1"/>
</dbReference>
<keyword evidence="2" id="KW-1185">Reference proteome</keyword>
<dbReference type="PANTHER" id="PTHR12138">
    <property type="entry name" value="PRIMATE-EXPANDED PROTEIN FAMILY"/>
    <property type="match status" value="1"/>
</dbReference>
<proteinExistence type="predicted"/>
<name>A0A8I5N4K8_PAPAN</name>
<dbReference type="Ensembl" id="ENSPANT00000070658.1">
    <property type="protein sequence ID" value="ENSPANP00000054924.1"/>
    <property type="gene ID" value="ENSPANG00000048626.1"/>
</dbReference>
<dbReference type="GeneTree" id="ENSGT01150000286943"/>
<dbReference type="PRINTS" id="PR02045">
    <property type="entry name" value="F138DOMAIN"/>
</dbReference>
<sequence length="251" mass="28447">MENKRHILNNNNGQAFGLLDNLMIRVNYRDPLGIDLNLLADLLRNTNNSEDNIKRLTLRGHTGYGCYQFNESLCIRHSLGEKTFTALEDYSSFTTGASYFLKFDNHPKKNLYRLYVTFVTELKQRIPNSPYKNKLCFYFYVLLLLFETQSLSLRLECSGVMLAHCSRCLPGSSDSPVSASQVAEITGIRHHTRLIFVFLVETGFRHVGQAGLQLLTSTDPLTSASQSVGITGMSHHIQPRHSLYVKNINPL</sequence>
<evidence type="ECO:0000313" key="2">
    <source>
        <dbReference type="Proteomes" id="UP000028761"/>
    </source>
</evidence>
<reference evidence="1 2" key="1">
    <citation type="submission" date="2012-03" db="EMBL/GenBank/DDBJ databases">
        <title>Whole Genome Assembly of Papio anubis.</title>
        <authorList>
            <person name="Liu Y.L."/>
            <person name="Abraham K.A."/>
            <person name="Akbar H.A."/>
            <person name="Ali S.A."/>
            <person name="Anosike U.A."/>
            <person name="Aqrawi P.A."/>
            <person name="Arias F.A."/>
            <person name="Attaway T.A."/>
            <person name="Awwad R.A."/>
            <person name="Babu C.B."/>
            <person name="Bandaranaike D.B."/>
            <person name="Battles P.B."/>
            <person name="Bell A.B."/>
            <person name="Beltran B.B."/>
            <person name="Berhane-Mersha D.B."/>
            <person name="Bess C.B."/>
            <person name="Bickham C.B."/>
            <person name="Bolden T.B."/>
            <person name="Carter K.C."/>
            <person name="Chau D.C."/>
            <person name="Chavez A.C."/>
            <person name="Clerc-Blankenburg K.C."/>
            <person name="Coyle M.C."/>
            <person name="Dao M.D."/>
            <person name="Davila M.L.D."/>
            <person name="Davy-Carroll L.D."/>
            <person name="Denson S.D."/>
            <person name="Dinh H.D."/>
            <person name="Fernandez S.F."/>
            <person name="Fernando P.F."/>
            <person name="Forbes L.F."/>
            <person name="Francis C.F."/>
            <person name="Francisco L.F."/>
            <person name="Fu Q.F."/>
            <person name="Garcia-Iii R.G."/>
            <person name="Garrett T.G."/>
            <person name="Gross S.G."/>
            <person name="Gubbala S.G."/>
            <person name="Hirani K.H."/>
            <person name="Hogues M.H."/>
            <person name="Hollins B.H."/>
            <person name="Jackson L.J."/>
            <person name="Javaid M.J."/>
            <person name="Jhangiani S.J."/>
            <person name="Johnson A.J."/>
            <person name="Johnson B.J."/>
            <person name="Jones J.J."/>
            <person name="Joshi V.J."/>
            <person name="Kalu J.K."/>
            <person name="Khan N.K."/>
            <person name="Korchina V.K."/>
            <person name="Kovar C.K."/>
            <person name="Lago L.L."/>
            <person name="Lara F.L."/>
            <person name="Le T.-K.L."/>
            <person name="Lee S.L."/>
            <person name="Legall-Iii F.L."/>
            <person name="Lemon S.L."/>
            <person name="Liu J.L."/>
            <person name="Liu Y.-S.L."/>
            <person name="Liyanage D.L."/>
            <person name="Lopez J.L."/>
            <person name="Lorensuhewa L.L."/>
            <person name="Mata R.M."/>
            <person name="Mathew T.M."/>
            <person name="Mercado C.M."/>
            <person name="Mercado I.M."/>
            <person name="Morales K.M."/>
            <person name="Morgan M.M."/>
            <person name="Munidasa M.M."/>
            <person name="Ngo D.N."/>
            <person name="Nguyen L.N."/>
            <person name="Nguyen T.N."/>
            <person name="Nguyen N.N."/>
            <person name="Obregon M.O."/>
            <person name="Okwuonu G.O."/>
            <person name="Ongeri F.O."/>
            <person name="Onwere C.O."/>
            <person name="Osifeso I.O."/>
            <person name="Parra A.P."/>
            <person name="Patil S.P."/>
            <person name="Perez A.P."/>
            <person name="Perez Y.P."/>
            <person name="Pham C.P."/>
            <person name="Pu L.-L.P."/>
            <person name="Puazo M.P."/>
            <person name="Quiroz J.Q."/>
            <person name="Rouhana J.R."/>
            <person name="Ruiz M.R."/>
            <person name="Ruiz S.-J.R."/>
            <person name="Saada N.S."/>
            <person name="Santibanez J.S."/>
            <person name="Scheel M.S."/>
            <person name="Schneider B.S."/>
            <person name="Simmons D.S."/>
            <person name="Sisson I.S."/>
            <person name="Tang L.-Y.T."/>
            <person name="Thornton R.T."/>
            <person name="Tisius J.T."/>
            <person name="Toledanes G.T."/>
            <person name="Trejos Z.T."/>
            <person name="Usmani K.U."/>
            <person name="Varghese R.V."/>
            <person name="Vattathil S.V."/>
            <person name="Vee V.V."/>
            <person name="Walker D.W."/>
            <person name="Weissenberger G.W."/>
            <person name="White C.W."/>
            <person name="Williams A.W."/>
            <person name="Woodworth J.W."/>
            <person name="Wright R.W."/>
            <person name="Zhu Y.Z."/>
            <person name="Han Y.H."/>
            <person name="Newsham I.N."/>
            <person name="Nazareth L.N."/>
            <person name="Worley K.W."/>
            <person name="Muzny D.M."/>
            <person name="Rogers J.R."/>
            <person name="Gibbs R.G."/>
        </authorList>
    </citation>
    <scope>NUCLEOTIDE SEQUENCE [LARGE SCALE GENOMIC DNA]</scope>
</reference>
<organism evidence="1 2">
    <name type="scientific">Papio anubis</name>
    <name type="common">Olive baboon</name>
    <dbReference type="NCBI Taxonomy" id="9555"/>
    <lineage>
        <taxon>Eukaryota</taxon>
        <taxon>Metazoa</taxon>
        <taxon>Chordata</taxon>
        <taxon>Craniata</taxon>
        <taxon>Vertebrata</taxon>
        <taxon>Euteleostomi</taxon>
        <taxon>Mammalia</taxon>
        <taxon>Eutheria</taxon>
        <taxon>Euarchontoglires</taxon>
        <taxon>Primates</taxon>
        <taxon>Haplorrhini</taxon>
        <taxon>Catarrhini</taxon>
        <taxon>Cercopithecidae</taxon>
        <taxon>Cercopithecinae</taxon>
        <taxon>Papio</taxon>
    </lineage>
</organism>
<dbReference type="Proteomes" id="UP000028761">
    <property type="component" value="Chromosome 9"/>
</dbReference>
<dbReference type="AlphaFoldDB" id="A0A8I5N4K8"/>